<reference evidence="3 4" key="1">
    <citation type="submission" date="2024-05" db="EMBL/GenBank/DDBJ databases">
        <authorList>
            <person name="Jiang F."/>
        </authorList>
    </citation>
    <scope>NUCLEOTIDE SEQUENCE [LARGE SCALE GENOMIC DNA]</scope>
    <source>
        <strain evidence="3 4">LZ166</strain>
    </source>
</reference>
<evidence type="ECO:0000256" key="1">
    <source>
        <dbReference type="SAM" id="MobiDB-lite"/>
    </source>
</evidence>
<feature type="transmembrane region" description="Helical" evidence="2">
    <location>
        <begin position="86"/>
        <end position="107"/>
    </location>
</feature>
<feature type="compositionally biased region" description="Acidic residues" evidence="1">
    <location>
        <begin position="348"/>
        <end position="360"/>
    </location>
</feature>
<accession>A0ABV3SLU6</accession>
<proteinExistence type="predicted"/>
<keyword evidence="4" id="KW-1185">Reference proteome</keyword>
<feature type="transmembrane region" description="Helical" evidence="2">
    <location>
        <begin position="61"/>
        <end position="80"/>
    </location>
</feature>
<evidence type="ECO:0000313" key="4">
    <source>
        <dbReference type="Proteomes" id="UP001556692"/>
    </source>
</evidence>
<comment type="caution">
    <text evidence="3">The sequence shown here is derived from an EMBL/GenBank/DDBJ whole genome shotgun (WGS) entry which is preliminary data.</text>
</comment>
<sequence>MVPSLGRRVGRAGCSLCEWTARAQYPCQPMQVSISLSSGAEGHWSGMLNRKQLGRLAPSRLSLMMILAGGLYLGPLLAGLSRQPRWTVVACAGVLALWSFLYRSASWPRRLADLGRPEVFLATMLLVCVMLALSGLSFVAGLGLAQIAGGVSLPLWVPLSIPLLSLTIALFIQSPREATEMDAFLDDALRQLEGFPPLPSAPDISQSARAVAAKLEGLRERATVAEVRAVIGEAAVHDAALLAAIDKMGVPPPRPALVAAILIVTDPTGAPGLEARGEAAWVFDAIGGDPELEMLFARRAVELLAEAPFLFRDMPYSYDVDQSAARSPDPEAAQALKNLRDRLNELSKEEDDFDESGAAE</sequence>
<evidence type="ECO:0000256" key="2">
    <source>
        <dbReference type="SAM" id="Phobius"/>
    </source>
</evidence>
<gene>
    <name evidence="3" type="ORF">ABGN05_18975</name>
</gene>
<keyword evidence="2" id="KW-0812">Transmembrane</keyword>
<organism evidence="3 4">
    <name type="scientific">Aquibium pacificus</name>
    <dbReference type="NCBI Taxonomy" id="3153579"/>
    <lineage>
        <taxon>Bacteria</taxon>
        <taxon>Pseudomonadati</taxon>
        <taxon>Pseudomonadota</taxon>
        <taxon>Alphaproteobacteria</taxon>
        <taxon>Hyphomicrobiales</taxon>
        <taxon>Phyllobacteriaceae</taxon>
        <taxon>Aquibium</taxon>
    </lineage>
</organism>
<name>A0ABV3SLU6_9HYPH</name>
<feature type="transmembrane region" description="Helical" evidence="2">
    <location>
        <begin position="153"/>
        <end position="172"/>
    </location>
</feature>
<dbReference type="Proteomes" id="UP001556692">
    <property type="component" value="Unassembled WGS sequence"/>
</dbReference>
<feature type="transmembrane region" description="Helical" evidence="2">
    <location>
        <begin position="119"/>
        <end position="147"/>
    </location>
</feature>
<evidence type="ECO:0000313" key="3">
    <source>
        <dbReference type="EMBL" id="MEX0407748.1"/>
    </source>
</evidence>
<protein>
    <submittedName>
        <fullName evidence="3">Uncharacterized protein</fullName>
    </submittedName>
</protein>
<dbReference type="EMBL" id="JBDPGJ010000004">
    <property type="protein sequence ID" value="MEX0407748.1"/>
    <property type="molecule type" value="Genomic_DNA"/>
</dbReference>
<keyword evidence="2" id="KW-0472">Membrane</keyword>
<dbReference type="RefSeq" id="WP_367955617.1">
    <property type="nucleotide sequence ID" value="NZ_JBDPGJ010000004.1"/>
</dbReference>
<keyword evidence="2" id="KW-1133">Transmembrane helix</keyword>
<feature type="region of interest" description="Disordered" evidence="1">
    <location>
        <begin position="339"/>
        <end position="360"/>
    </location>
</feature>